<feature type="compositionally biased region" description="Low complexity" evidence="2">
    <location>
        <begin position="528"/>
        <end position="539"/>
    </location>
</feature>
<dbReference type="AlphaFoldDB" id="A0A4V5NGZ9"/>
<accession>A0A4V5NGZ9</accession>
<reference evidence="3 4" key="1">
    <citation type="submission" date="2017-03" db="EMBL/GenBank/DDBJ databases">
        <title>Genomes of endolithic fungi from Antarctica.</title>
        <authorList>
            <person name="Coleine C."/>
            <person name="Masonjones S."/>
            <person name="Stajich J.E."/>
        </authorList>
    </citation>
    <scope>NUCLEOTIDE SEQUENCE [LARGE SCALE GENOMIC DNA]</scope>
    <source>
        <strain evidence="3 4">CCFEE 5187</strain>
    </source>
</reference>
<keyword evidence="1" id="KW-0175">Coiled coil</keyword>
<keyword evidence="4" id="KW-1185">Reference proteome</keyword>
<dbReference type="PANTHER" id="PTHR19321:SF41">
    <property type="entry name" value="FASCETTO-RELATED"/>
    <property type="match status" value="1"/>
</dbReference>
<organism evidence="3 4">
    <name type="scientific">Cryomyces minteri</name>
    <dbReference type="NCBI Taxonomy" id="331657"/>
    <lineage>
        <taxon>Eukaryota</taxon>
        <taxon>Fungi</taxon>
        <taxon>Dikarya</taxon>
        <taxon>Ascomycota</taxon>
        <taxon>Pezizomycotina</taxon>
        <taxon>Dothideomycetes</taxon>
        <taxon>Dothideomycetes incertae sedis</taxon>
        <taxon>Cryomyces</taxon>
    </lineage>
</organism>
<dbReference type="Pfam" id="PF03999">
    <property type="entry name" value="MAP65_ASE1"/>
    <property type="match status" value="1"/>
</dbReference>
<dbReference type="Proteomes" id="UP000308768">
    <property type="component" value="Unassembled WGS sequence"/>
</dbReference>
<feature type="region of interest" description="Disordered" evidence="2">
    <location>
        <begin position="459"/>
        <end position="513"/>
    </location>
</feature>
<evidence type="ECO:0000313" key="4">
    <source>
        <dbReference type="Proteomes" id="UP000308768"/>
    </source>
</evidence>
<dbReference type="STRING" id="331657.A0A4V5NGZ9"/>
<dbReference type="GO" id="GO:0051256">
    <property type="term" value="P:mitotic spindle midzone assembly"/>
    <property type="evidence" value="ECO:0007669"/>
    <property type="project" value="TreeGrafter"/>
</dbReference>
<comment type="caution">
    <text evidence="3">The sequence shown here is derived from an EMBL/GenBank/DDBJ whole genome shotgun (WGS) entry which is preliminary data.</text>
</comment>
<evidence type="ECO:0000256" key="2">
    <source>
        <dbReference type="SAM" id="MobiDB-lite"/>
    </source>
</evidence>
<feature type="compositionally biased region" description="Basic and acidic residues" evidence="2">
    <location>
        <begin position="400"/>
        <end position="411"/>
    </location>
</feature>
<feature type="region of interest" description="Disordered" evidence="2">
    <location>
        <begin position="383"/>
        <end position="411"/>
    </location>
</feature>
<gene>
    <name evidence="3" type="ORF">B0A49_01985</name>
</gene>
<feature type="compositionally biased region" description="Low complexity" evidence="2">
    <location>
        <begin position="684"/>
        <end position="700"/>
    </location>
</feature>
<feature type="region of interest" description="Disordered" evidence="2">
    <location>
        <begin position="528"/>
        <end position="631"/>
    </location>
</feature>
<dbReference type="GO" id="GO:1990023">
    <property type="term" value="C:mitotic spindle midzone"/>
    <property type="evidence" value="ECO:0007669"/>
    <property type="project" value="TreeGrafter"/>
</dbReference>
<protein>
    <recommendedName>
        <fullName evidence="5">Anaphase spindle elongation protein 1</fullName>
    </recommendedName>
</protein>
<feature type="coiled-coil region" evidence="1">
    <location>
        <begin position="57"/>
        <end position="84"/>
    </location>
</feature>
<dbReference type="GO" id="GO:0008017">
    <property type="term" value="F:microtubule binding"/>
    <property type="evidence" value="ECO:0007669"/>
    <property type="project" value="InterPro"/>
</dbReference>
<dbReference type="Gene3D" id="1.20.58.1520">
    <property type="match status" value="1"/>
</dbReference>
<sequence>MDTSYLSQQVTTIINQLHGFFDEIGVPSHERDSRESELFSALSETLHNQLRLVATEKHNLTEEAQRLAKTIRQMEASLDDSKSNSNYDLEDEELKVTFPLLTCLQSLKEKYNTVSKLHRERFEQVKKLVQALESYASHLEPSFVQIELPPTSPNAKISPSFDLSPSYVTSLDNEFTRVYEEYTRRVATVKALAEEIVHLWGELGTPQPQIDSSIVECLPDAPEQLGLHQDDLSRLRARREKLFEERRGRERRLKELKTTVEGLWDRLAIEEHERRSFLANNRGCGLRAINEFEDELSRLNELKRQNLHLFVEDARCKIQELWDGLYFSEEEMLEFTPAFSDVYSDALLSAHEAEIARLEALREQREPTLQLIDKHRSLIKDRDELAASSQDASRLMARGQKGEKRDPTRLLREEKMRKRIAKELPKVETEVKRILESWEDEYGRPFLVHGQRYLDELAASTAKAAPPRSKTPSGPAPSMRKDMLRSAPQAQRAGTLRGPPPPSSKTPTSLAQTGRNPFAASVLGSSISVSSTNTGTGSLRSPSRIPARAPLGDMPHGNNSPERRARAEKAAADPNNENGTATLRARVGMGPPRAPPPKMKDLFVPPPMATPSPSPHDEYEGLRSASVVRHVPPEDVYDDRERMLPPSHYSQYQHSQPQRQQQQPHQQHQHSTRPRHPYTQPLHAASSTTSAAESRQMSASSTASAASAASASVAASGSENWETYTDASDSEPEVDARAAYYARLMLRQQQAAGGDTVGGGGGGGGGGKLEMGLAPGKRDAPSPFKEAPGAGKRIKGGAAGGIRGVPAPEASEAGWSDEGDAF</sequence>
<proteinExistence type="predicted"/>
<evidence type="ECO:0000256" key="1">
    <source>
        <dbReference type="SAM" id="Coils"/>
    </source>
</evidence>
<name>A0A4V5NGZ9_9PEZI</name>
<evidence type="ECO:0000313" key="3">
    <source>
        <dbReference type="EMBL" id="TKA76999.1"/>
    </source>
</evidence>
<dbReference type="GO" id="GO:0005737">
    <property type="term" value="C:cytoplasm"/>
    <property type="evidence" value="ECO:0007669"/>
    <property type="project" value="TreeGrafter"/>
</dbReference>
<dbReference type="InterPro" id="IPR007145">
    <property type="entry name" value="MAP65_Ase1_PRC1"/>
</dbReference>
<evidence type="ECO:0008006" key="5">
    <source>
        <dbReference type="Google" id="ProtNLM"/>
    </source>
</evidence>
<feature type="compositionally biased region" description="Basic residues" evidence="2">
    <location>
        <begin position="667"/>
        <end position="676"/>
    </location>
</feature>
<feature type="region of interest" description="Disordered" evidence="2">
    <location>
        <begin position="647"/>
        <end position="700"/>
    </location>
</feature>
<dbReference type="OrthoDB" id="642895at2759"/>
<feature type="compositionally biased region" description="Pro residues" evidence="2">
    <location>
        <begin position="604"/>
        <end position="614"/>
    </location>
</feature>
<feature type="compositionally biased region" description="Gly residues" evidence="2">
    <location>
        <begin position="755"/>
        <end position="769"/>
    </location>
</feature>
<feature type="compositionally biased region" description="Low complexity" evidence="2">
    <location>
        <begin position="647"/>
        <end position="666"/>
    </location>
</feature>
<feature type="region of interest" description="Disordered" evidence="2">
    <location>
        <begin position="752"/>
        <end position="822"/>
    </location>
</feature>
<dbReference type="EMBL" id="NAJN01000209">
    <property type="protein sequence ID" value="TKA76999.1"/>
    <property type="molecule type" value="Genomic_DNA"/>
</dbReference>
<feature type="compositionally biased region" description="Basic and acidic residues" evidence="2">
    <location>
        <begin position="561"/>
        <end position="571"/>
    </location>
</feature>
<dbReference type="PANTHER" id="PTHR19321">
    <property type="entry name" value="PROTEIN REGULATOR OF CYTOKINESIS 1 PRC1-RELATED"/>
    <property type="match status" value="1"/>
</dbReference>